<keyword evidence="4 8" id="KW-0812">Transmembrane</keyword>
<protein>
    <recommendedName>
        <fullName evidence="11">Alpha-1,6-mannosyltransferase</fullName>
    </recommendedName>
</protein>
<evidence type="ECO:0000256" key="3">
    <source>
        <dbReference type="ARBA" id="ARBA00022679"/>
    </source>
</evidence>
<feature type="transmembrane region" description="Helical" evidence="8">
    <location>
        <begin position="438"/>
        <end position="462"/>
    </location>
</feature>
<keyword evidence="6 8" id="KW-0472">Membrane</keyword>
<gene>
    <name evidence="9" type="ORF">GCM10010178_65340</name>
</gene>
<dbReference type="Proteomes" id="UP000649573">
    <property type="component" value="Unassembled WGS sequence"/>
</dbReference>
<feature type="transmembrane region" description="Helical" evidence="8">
    <location>
        <begin position="36"/>
        <end position="56"/>
    </location>
</feature>
<feature type="transmembrane region" description="Helical" evidence="8">
    <location>
        <begin position="109"/>
        <end position="129"/>
    </location>
</feature>
<keyword evidence="5 8" id="KW-1133">Transmembrane helix</keyword>
<evidence type="ECO:0000313" key="9">
    <source>
        <dbReference type="EMBL" id="GGU64325.1"/>
    </source>
</evidence>
<feature type="transmembrane region" description="Helical" evidence="8">
    <location>
        <begin position="413"/>
        <end position="432"/>
    </location>
</feature>
<feature type="transmembrane region" description="Helical" evidence="8">
    <location>
        <begin position="474"/>
        <end position="492"/>
    </location>
</feature>
<dbReference type="NCBIfam" id="NF038066">
    <property type="entry name" value="MptB"/>
    <property type="match status" value="1"/>
</dbReference>
<sequence>MAATPSLPRTSSEVSPLEPSPVVRANTYAIPIRTTMLGLLGVALVALGGMGAGAILERDPLLAQVGLSWLRYGHGRDLASMVLYLGLGLVIWAWIRLGRLVRWGEIGDFAVLVAVTVWTLPLLFAPPLFSKDIYSYLAQGQLALSGYDPYEVGPAVLQSTLSENVSWVWQHTPAPYGPLFILVAKAIVWLTNASVILGVVAMRFSLAGGLVLLCWALPGLSRHLGGRSAIALWLVAANPLLLIHLVGGAHNDLLMIGLMAAGVLLVLDRRHVLGFVLLGLAFSVKATAVVIVPFLIWIWAARLEGDKRAQFRKALLPGAAAFLGAFVACTLVAGVSLGWIPALRSSSMIINWLSIPSAVGDFVRMVVNWFVYVDGGIFIGVARALGSVVLIWIAWTQWWAARDGDVRDSIRRGALTMLAVALLSPATLPWYFSWPLALAAGFLWTTGALVTVSLASVFLLLVTYPNGDTALYSWGYLFFALVVSCLAARSLVKPDPFGLSSRYE</sequence>
<feature type="transmembrane region" description="Helical" evidence="8">
    <location>
        <begin position="78"/>
        <end position="97"/>
    </location>
</feature>
<feature type="transmembrane region" description="Helical" evidence="8">
    <location>
        <begin position="377"/>
        <end position="401"/>
    </location>
</feature>
<evidence type="ECO:0000256" key="1">
    <source>
        <dbReference type="ARBA" id="ARBA00004141"/>
    </source>
</evidence>
<keyword evidence="10" id="KW-1185">Reference proteome</keyword>
<evidence type="ECO:0000256" key="2">
    <source>
        <dbReference type="ARBA" id="ARBA00022676"/>
    </source>
</evidence>
<feature type="transmembrane region" description="Helical" evidence="8">
    <location>
        <begin position="275"/>
        <end position="299"/>
    </location>
</feature>
<evidence type="ECO:0000256" key="4">
    <source>
        <dbReference type="ARBA" id="ARBA00022692"/>
    </source>
</evidence>
<dbReference type="EMBL" id="BMRE01000038">
    <property type="protein sequence ID" value="GGU64325.1"/>
    <property type="molecule type" value="Genomic_DNA"/>
</dbReference>
<name>A0ABQ2V3H4_9PSEU</name>
<dbReference type="Pfam" id="PF26314">
    <property type="entry name" value="MptA_B_family"/>
    <property type="match status" value="1"/>
</dbReference>
<comment type="similarity">
    <text evidence="7">Belongs to the MptA/B family.</text>
</comment>
<comment type="subcellular location">
    <subcellularLocation>
        <location evidence="1">Membrane</location>
        <topology evidence="1">Multi-pass membrane protein</topology>
    </subcellularLocation>
</comment>
<feature type="transmembrane region" description="Helical" evidence="8">
    <location>
        <begin position="229"/>
        <end position="247"/>
    </location>
</feature>
<feature type="transmembrane region" description="Helical" evidence="8">
    <location>
        <begin position="195"/>
        <end position="217"/>
    </location>
</feature>
<dbReference type="RefSeq" id="WP_189257598.1">
    <property type="nucleotide sequence ID" value="NZ_BMRE01000038.1"/>
</dbReference>
<proteinExistence type="inferred from homology"/>
<reference evidence="10" key="1">
    <citation type="journal article" date="2019" name="Int. J. Syst. Evol. Microbiol.">
        <title>The Global Catalogue of Microorganisms (GCM) 10K type strain sequencing project: providing services to taxonomists for standard genome sequencing and annotation.</title>
        <authorList>
            <consortium name="The Broad Institute Genomics Platform"/>
            <consortium name="The Broad Institute Genome Sequencing Center for Infectious Disease"/>
            <person name="Wu L."/>
            <person name="Ma J."/>
        </authorList>
    </citation>
    <scope>NUCLEOTIDE SEQUENCE [LARGE SCALE GENOMIC DNA]</scope>
    <source>
        <strain evidence="10">JCM 3296</strain>
    </source>
</reference>
<feature type="transmembrane region" description="Helical" evidence="8">
    <location>
        <begin position="253"/>
        <end position="268"/>
    </location>
</feature>
<accession>A0ABQ2V3H4</accession>
<dbReference type="InterPro" id="IPR049829">
    <property type="entry name" value="MptA/B-like"/>
</dbReference>
<evidence type="ECO:0000313" key="10">
    <source>
        <dbReference type="Proteomes" id="UP000649573"/>
    </source>
</evidence>
<comment type="caution">
    <text evidence="9">The sequence shown here is derived from an EMBL/GenBank/DDBJ whole genome shotgun (WGS) entry which is preliminary data.</text>
</comment>
<evidence type="ECO:0000256" key="7">
    <source>
        <dbReference type="ARBA" id="ARBA00043987"/>
    </source>
</evidence>
<evidence type="ECO:0008006" key="11">
    <source>
        <dbReference type="Google" id="ProtNLM"/>
    </source>
</evidence>
<keyword evidence="3" id="KW-0808">Transferase</keyword>
<feature type="transmembrane region" description="Helical" evidence="8">
    <location>
        <begin position="319"/>
        <end position="340"/>
    </location>
</feature>
<organism evidence="9 10">
    <name type="scientific">Lentzea flava</name>
    <dbReference type="NCBI Taxonomy" id="103732"/>
    <lineage>
        <taxon>Bacteria</taxon>
        <taxon>Bacillati</taxon>
        <taxon>Actinomycetota</taxon>
        <taxon>Actinomycetes</taxon>
        <taxon>Pseudonocardiales</taxon>
        <taxon>Pseudonocardiaceae</taxon>
        <taxon>Lentzea</taxon>
    </lineage>
</organism>
<evidence type="ECO:0000256" key="5">
    <source>
        <dbReference type="ARBA" id="ARBA00022989"/>
    </source>
</evidence>
<evidence type="ECO:0000256" key="8">
    <source>
        <dbReference type="SAM" id="Phobius"/>
    </source>
</evidence>
<keyword evidence="2" id="KW-0328">Glycosyltransferase</keyword>
<evidence type="ECO:0000256" key="6">
    <source>
        <dbReference type="ARBA" id="ARBA00023136"/>
    </source>
</evidence>